<feature type="region of interest" description="Disordered" evidence="1">
    <location>
        <begin position="1"/>
        <end position="42"/>
    </location>
</feature>
<organism evidence="2 3">
    <name type="scientific">Penicillium atrosanguineum</name>
    <dbReference type="NCBI Taxonomy" id="1132637"/>
    <lineage>
        <taxon>Eukaryota</taxon>
        <taxon>Fungi</taxon>
        <taxon>Dikarya</taxon>
        <taxon>Ascomycota</taxon>
        <taxon>Pezizomycotina</taxon>
        <taxon>Eurotiomycetes</taxon>
        <taxon>Eurotiomycetidae</taxon>
        <taxon>Eurotiales</taxon>
        <taxon>Aspergillaceae</taxon>
        <taxon>Penicillium</taxon>
    </lineage>
</organism>
<name>A0A9W9PZ76_9EURO</name>
<reference evidence="2" key="2">
    <citation type="journal article" date="2023" name="IMA Fungus">
        <title>Comparative genomic study of the Penicillium genus elucidates a diverse pangenome and 15 lateral gene transfer events.</title>
        <authorList>
            <person name="Petersen C."/>
            <person name="Sorensen T."/>
            <person name="Nielsen M.R."/>
            <person name="Sondergaard T.E."/>
            <person name="Sorensen J.L."/>
            <person name="Fitzpatrick D.A."/>
            <person name="Frisvad J.C."/>
            <person name="Nielsen K.L."/>
        </authorList>
    </citation>
    <scope>NUCLEOTIDE SEQUENCE</scope>
    <source>
        <strain evidence="2">IBT 21472</strain>
    </source>
</reference>
<dbReference type="EMBL" id="JAPZBO010000005">
    <property type="protein sequence ID" value="KAJ5316134.1"/>
    <property type="molecule type" value="Genomic_DNA"/>
</dbReference>
<protein>
    <submittedName>
        <fullName evidence="2">Uncharacterized protein</fullName>
    </submittedName>
</protein>
<gene>
    <name evidence="2" type="ORF">N7476_006441</name>
</gene>
<proteinExistence type="predicted"/>
<dbReference type="Proteomes" id="UP001147746">
    <property type="component" value="Unassembled WGS sequence"/>
</dbReference>
<keyword evidence="3" id="KW-1185">Reference proteome</keyword>
<evidence type="ECO:0000256" key="1">
    <source>
        <dbReference type="SAM" id="MobiDB-lite"/>
    </source>
</evidence>
<evidence type="ECO:0000313" key="3">
    <source>
        <dbReference type="Proteomes" id="UP001147746"/>
    </source>
</evidence>
<dbReference type="OrthoDB" id="3800389at2759"/>
<reference evidence="2" key="1">
    <citation type="submission" date="2022-12" db="EMBL/GenBank/DDBJ databases">
        <authorList>
            <person name="Petersen C."/>
        </authorList>
    </citation>
    <scope>NUCLEOTIDE SEQUENCE</scope>
    <source>
        <strain evidence="2">IBT 21472</strain>
    </source>
</reference>
<comment type="caution">
    <text evidence="2">The sequence shown here is derived from an EMBL/GenBank/DDBJ whole genome shotgun (WGS) entry which is preliminary data.</text>
</comment>
<dbReference type="AlphaFoldDB" id="A0A9W9PZ76"/>
<accession>A0A9W9PZ76</accession>
<feature type="region of interest" description="Disordered" evidence="1">
    <location>
        <begin position="196"/>
        <end position="222"/>
    </location>
</feature>
<sequence length="266" mass="30307">MELTEGRARFSFSSHRKEKQASSFQDDRLSTAPTDETSRGTFGIRRALGRDLHLSSVSEQTEELLKTTNHTLAQLQEAQRLRQLKQPLLEASERSWIDHTLEDVADAAHEAAIILEPMRVEKETRNGRVSFGRQLRWVYRDNQRAQSKNQRLLASHHSLMLVLGHLQRLNSPDLTTPESPVVHELADTLSMDSTRSLSDWQRLRPEPNGPTKNAEEVMGPRSPLNNEMHDMLAWRRSKGALAETKHRSGATTEKLDIGPRVSIWAR</sequence>
<evidence type="ECO:0000313" key="2">
    <source>
        <dbReference type="EMBL" id="KAJ5316134.1"/>
    </source>
</evidence>